<feature type="region of interest" description="Disordered" evidence="1">
    <location>
        <begin position="295"/>
        <end position="326"/>
    </location>
</feature>
<feature type="region of interest" description="Disordered" evidence="1">
    <location>
        <begin position="239"/>
        <end position="270"/>
    </location>
</feature>
<proteinExistence type="predicted"/>
<dbReference type="AlphaFoldDB" id="A0A6L2K175"/>
<dbReference type="EMBL" id="BKCJ010001614">
    <property type="protein sequence ID" value="GEU42769.1"/>
    <property type="molecule type" value="Genomic_DNA"/>
</dbReference>
<reference evidence="2" key="1">
    <citation type="journal article" date="2019" name="Sci. Rep.">
        <title>Draft genome of Tanacetum cinerariifolium, the natural source of mosquito coil.</title>
        <authorList>
            <person name="Yamashiro T."/>
            <person name="Shiraishi A."/>
            <person name="Satake H."/>
            <person name="Nakayama K."/>
        </authorList>
    </citation>
    <scope>NUCLEOTIDE SEQUENCE</scope>
</reference>
<organism evidence="2">
    <name type="scientific">Tanacetum cinerariifolium</name>
    <name type="common">Dalmatian daisy</name>
    <name type="synonym">Chrysanthemum cinerariifolium</name>
    <dbReference type="NCBI Taxonomy" id="118510"/>
    <lineage>
        <taxon>Eukaryota</taxon>
        <taxon>Viridiplantae</taxon>
        <taxon>Streptophyta</taxon>
        <taxon>Embryophyta</taxon>
        <taxon>Tracheophyta</taxon>
        <taxon>Spermatophyta</taxon>
        <taxon>Magnoliopsida</taxon>
        <taxon>eudicotyledons</taxon>
        <taxon>Gunneridae</taxon>
        <taxon>Pentapetalae</taxon>
        <taxon>asterids</taxon>
        <taxon>campanulids</taxon>
        <taxon>Asterales</taxon>
        <taxon>Asteraceae</taxon>
        <taxon>Asteroideae</taxon>
        <taxon>Anthemideae</taxon>
        <taxon>Anthemidinae</taxon>
        <taxon>Tanacetum</taxon>
    </lineage>
</organism>
<name>A0A6L2K175_TANCI</name>
<evidence type="ECO:0000313" key="2">
    <source>
        <dbReference type="EMBL" id="GEU42769.1"/>
    </source>
</evidence>
<gene>
    <name evidence="2" type="ORF">Tci_014747</name>
</gene>
<feature type="compositionally biased region" description="Polar residues" evidence="1">
    <location>
        <begin position="305"/>
        <end position="314"/>
    </location>
</feature>
<feature type="compositionally biased region" description="Basic and acidic residues" evidence="1">
    <location>
        <begin position="253"/>
        <end position="270"/>
    </location>
</feature>
<accession>A0A6L2K175</accession>
<protein>
    <submittedName>
        <fullName evidence="2">Uncharacterized protein</fullName>
    </submittedName>
</protein>
<comment type="caution">
    <text evidence="2">The sequence shown here is derived from an EMBL/GenBank/DDBJ whole genome shotgun (WGS) entry which is preliminary data.</text>
</comment>
<sequence length="422" mass="48858">MAQSQRQADVHQDELCPPKKRYVLRDANKKIDLDNPLCPNESKIIANILQNYPLRFSIAVSSSVPWIYLGKFWPTLKEDGSKYRLTFTRGKMFARCLTIRATGHDQPPLQIMQMLYYFVNNLHVDYAKLLWKGLHYALEHPSTLIPYPIFTKLIVVHYMTAYPKISRRVHDKYHNLEHDEMVKNIFNSVMNKARVGMQIPSWMITDEMKLTENYRLYAEAFRVGVPTTQLQPIESIQGMHRTASAPSSPNPDVAERESSTQRKSNKSREVFEAQQNVEKVNKHFVAEEVEKIMEGTENVDEPVSSILNSQNDPGTSKEEKDSAKDDYELRRRVKGKHLEESRNTPSPTPIRSHRIHFTLISSNTEKLHELTVTDSKPLYSTPSSSSPKLKPSYSLQPKTGRFKGYKSFLEQLKGRYGYLFFW</sequence>
<feature type="compositionally biased region" description="Basic and acidic residues" evidence="1">
    <location>
        <begin position="315"/>
        <end position="326"/>
    </location>
</feature>
<evidence type="ECO:0000256" key="1">
    <source>
        <dbReference type="SAM" id="MobiDB-lite"/>
    </source>
</evidence>